<dbReference type="EMBL" id="KP849472">
    <property type="protein sequence ID" value="AKZ66480.1"/>
    <property type="molecule type" value="Genomic_RNA"/>
</dbReference>
<proteinExistence type="predicted"/>
<protein>
    <recommendedName>
        <fullName evidence="1">Non-structural protein 7b</fullName>
    </recommendedName>
    <alternativeName>
        <fullName evidence="2">Accessory protein 7b</fullName>
    </alternativeName>
</protein>
<dbReference type="InterPro" id="IPR004945">
    <property type="entry name" value="Corona_6B_7B"/>
</dbReference>
<gene>
    <name evidence="3" type="primary">ORF7b</name>
</gene>
<dbReference type="Proteomes" id="UP000174600">
    <property type="component" value="Segment"/>
</dbReference>
<name>A0A0K2BMD5_9ALPC</name>
<organism evidence="3 4">
    <name type="scientific">Alphacoronavirus 1</name>
    <dbReference type="NCBI Taxonomy" id="693997"/>
    <lineage>
        <taxon>Viruses</taxon>
        <taxon>Riboviria</taxon>
        <taxon>Orthornavirae</taxon>
        <taxon>Pisuviricota</taxon>
        <taxon>Pisoniviricetes</taxon>
        <taxon>Nidovirales</taxon>
        <taxon>Cornidovirineae</taxon>
        <taxon>Coronaviridae</taxon>
        <taxon>Orthocoronavirinae</taxon>
        <taxon>Alphacoronavirus</taxon>
        <taxon>Tegacovirus</taxon>
        <taxon>Alphacoronavirus suis</taxon>
    </lineage>
</organism>
<accession>A0A0K2BMD5</accession>
<evidence type="ECO:0000256" key="1">
    <source>
        <dbReference type="ARBA" id="ARBA00019862"/>
    </source>
</evidence>
<dbReference type="Pfam" id="PF03262">
    <property type="entry name" value="Corona_6B_7B"/>
    <property type="match status" value="1"/>
</dbReference>
<reference evidence="3 4" key="1">
    <citation type="journal article" date="2015" name="Virus Res.">
        <title>Full-length genome analysis of canine coronavirus type I.</title>
        <authorList>
            <person name="Decaro N."/>
            <person name="Mari V."/>
            <person name="Elia G."/>
            <person name="Lanave G."/>
            <person name="Dowgier G."/>
            <person name="Colaianni M.L."/>
            <person name="Martella V."/>
            <person name="Buonavoglia C."/>
        </authorList>
    </citation>
    <scope>NUCLEOTIDE SEQUENCE [LARGE SCALE GENOMIC DNA]</scope>
    <source>
        <strain evidence="3">23/03</strain>
    </source>
</reference>
<evidence type="ECO:0000256" key="2">
    <source>
        <dbReference type="ARBA" id="ARBA00030061"/>
    </source>
</evidence>
<evidence type="ECO:0000313" key="4">
    <source>
        <dbReference type="Proteomes" id="UP000174600"/>
    </source>
</evidence>
<evidence type="ECO:0000313" key="3">
    <source>
        <dbReference type="EMBL" id="AKZ66480.1"/>
    </source>
</evidence>
<sequence length="213" mass="25273">MKFVILVLCLSLVNGYGIRRNMQERDPKEFHEHPTMTWELLEKFVGNTLYITTTQILSLPLGAEVRCDDIEGFECSWPGYRHFAHDHTDYHFDLSNPFYSFVGSYYISLGDREHKIYLRVVGATPKDKRLNIGCHTSFSVNLPIGTQIYHDKDMQHLVEGRHLECTHRVYFVKYCPYHAHGYCFEDKLKVYDLRRVKSRKDFEKINQYHRSEL</sequence>